<protein>
    <recommendedName>
        <fullName evidence="1">RNA polymerase sigma factor</fullName>
    </recommendedName>
</protein>
<dbReference type="Gene3D" id="1.10.601.10">
    <property type="entry name" value="RNA Polymerase Primary Sigma Factor"/>
    <property type="match status" value="1"/>
</dbReference>
<feature type="compositionally biased region" description="Acidic residues" evidence="2">
    <location>
        <begin position="348"/>
        <end position="364"/>
    </location>
</feature>
<dbReference type="Proteomes" id="UP000037564">
    <property type="component" value="Unassembled WGS sequence"/>
</dbReference>
<dbReference type="RefSeq" id="WP_000555091.1">
    <property type="nucleotide sequence ID" value="NZ_AP018395.1"/>
</dbReference>
<dbReference type="InterPro" id="IPR014284">
    <property type="entry name" value="RNA_pol_sigma-70_dom"/>
</dbReference>
<keyword evidence="1" id="KW-0805">Transcription regulation</keyword>
<dbReference type="InterPro" id="IPR007627">
    <property type="entry name" value="RNA_pol_sigma70_r2"/>
</dbReference>
<feature type="region of interest" description="Disordered" evidence="2">
    <location>
        <begin position="343"/>
        <end position="364"/>
    </location>
</feature>
<dbReference type="InterPro" id="IPR007630">
    <property type="entry name" value="RNA_pol_sigma70_r4"/>
</dbReference>
<evidence type="ECO:0000256" key="1">
    <source>
        <dbReference type="RuleBase" id="RU362124"/>
    </source>
</evidence>
<dbReference type="PROSITE" id="PS50297">
    <property type="entry name" value="ANK_REP_REGION"/>
    <property type="match status" value="1"/>
</dbReference>
<evidence type="ECO:0000256" key="2">
    <source>
        <dbReference type="SAM" id="MobiDB-lite"/>
    </source>
</evidence>
<dbReference type="InterPro" id="IPR002110">
    <property type="entry name" value="Ankyrin_rpt"/>
</dbReference>
<dbReference type="PROSITE" id="PS50088">
    <property type="entry name" value="ANK_REPEAT"/>
    <property type="match status" value="1"/>
</dbReference>
<dbReference type="Gene3D" id="1.10.10.10">
    <property type="entry name" value="Winged helix-like DNA-binding domain superfamily/Winged helix DNA-binding domain"/>
    <property type="match status" value="1"/>
</dbReference>
<evidence type="ECO:0000313" key="4">
    <source>
        <dbReference type="Proteomes" id="UP000037564"/>
    </source>
</evidence>
<dbReference type="SUPFAM" id="SSF88659">
    <property type="entry name" value="Sigma3 and sigma4 domains of RNA polymerase sigma factors"/>
    <property type="match status" value="1"/>
</dbReference>
<dbReference type="InterPro" id="IPR036388">
    <property type="entry name" value="WH-like_DNA-bd_sf"/>
</dbReference>
<proteinExistence type="inferred from homology"/>
<dbReference type="GO" id="GO:0006352">
    <property type="term" value="P:DNA-templated transcription initiation"/>
    <property type="evidence" value="ECO:0007669"/>
    <property type="project" value="InterPro"/>
</dbReference>
<dbReference type="PANTHER" id="PTHR30603:SF60">
    <property type="entry name" value="RNA POLYMERASE SIGMA FACTOR RPOD"/>
    <property type="match status" value="1"/>
</dbReference>
<comment type="caution">
    <text evidence="3">The sequence shown here is derived from an EMBL/GenBank/DDBJ whole genome shotgun (WGS) entry which is preliminary data.</text>
</comment>
<evidence type="ECO:0000313" key="3">
    <source>
        <dbReference type="EMBL" id="KNF66468.1"/>
    </source>
</evidence>
<dbReference type="PROSITE" id="PS00716">
    <property type="entry name" value="SIGMA70_2"/>
    <property type="match status" value="1"/>
</dbReference>
<gene>
    <name evidence="3" type="ORF">WR15_18370</name>
</gene>
<comment type="function">
    <text evidence="1">Sigma factors are initiation factors that promote the attachment of RNA polymerase to specific initiation sites and are then released.</text>
</comment>
<reference evidence="3 4" key="1">
    <citation type="submission" date="2015-07" db="EMBL/GenBank/DDBJ databases">
        <title>Genome sequences of 64 non-O157:H7 Shiga toxin-producing Escherichia coli strains.</title>
        <authorList>
            <person name="Gonzalez-Escalona N."/>
            <person name="Toro M."/>
            <person name="Timme R."/>
            <person name="Payne J."/>
        </authorList>
    </citation>
    <scope>NUCLEOTIDE SEQUENCE [LARGE SCALE GENOMIC DNA]</scope>
    <source>
        <strain evidence="3 4">CFSAN026843</strain>
    </source>
</reference>
<dbReference type="PATRIC" id="fig|562.7396.peg.3622"/>
<keyword evidence="1" id="KW-0804">Transcription</keyword>
<dbReference type="AlphaFoldDB" id="A0A0B1JU37"/>
<dbReference type="PRINTS" id="PR00046">
    <property type="entry name" value="SIGMA70FCT"/>
</dbReference>
<dbReference type="PANTHER" id="PTHR30603">
    <property type="entry name" value="RNA POLYMERASE SIGMA FACTOR RPO"/>
    <property type="match status" value="1"/>
</dbReference>
<dbReference type="SUPFAM" id="SSF88946">
    <property type="entry name" value="Sigma2 domain of RNA polymerase sigma factors"/>
    <property type="match status" value="1"/>
</dbReference>
<comment type="similarity">
    <text evidence="1">Belongs to the sigma-70 factor family.</text>
</comment>
<dbReference type="CDD" id="cd06171">
    <property type="entry name" value="Sigma70_r4"/>
    <property type="match status" value="1"/>
</dbReference>
<dbReference type="EMBL" id="LGZN01000045">
    <property type="protein sequence ID" value="KNF66468.1"/>
    <property type="molecule type" value="Genomic_DNA"/>
</dbReference>
<dbReference type="InterPro" id="IPR036770">
    <property type="entry name" value="Ankyrin_rpt-contain_sf"/>
</dbReference>
<dbReference type="PROSITE" id="PS00715">
    <property type="entry name" value="SIGMA70_1"/>
    <property type="match status" value="1"/>
</dbReference>
<organism evidence="3 4">
    <name type="scientific">Escherichia coli</name>
    <dbReference type="NCBI Taxonomy" id="562"/>
    <lineage>
        <taxon>Bacteria</taxon>
        <taxon>Pseudomonadati</taxon>
        <taxon>Pseudomonadota</taxon>
        <taxon>Gammaproteobacteria</taxon>
        <taxon>Enterobacterales</taxon>
        <taxon>Enterobacteriaceae</taxon>
        <taxon>Escherichia</taxon>
    </lineage>
</organism>
<dbReference type="GO" id="GO:0016987">
    <property type="term" value="F:sigma factor activity"/>
    <property type="evidence" value="ECO:0007669"/>
    <property type="project" value="UniProtKB-KW"/>
</dbReference>
<sequence length="683" mass="77809">MHRSVSKFYRIPPLLIRALKSGVASVVEFHLSKGLPKDSRDSLGNSPLMIAAQNGHFALCEMLLCAGVDVEHQNNLGFRASDLAQEQTLRDLLARYRQSPPPDGQQLAGGLDDEANVELVIEADVETEPPETEDAMDFMQWDAEIESEPAEDNLTLRQASAEAQQLLSRYRPIDNAAEWIDIELSLPDPPTPVSNSPQNYPHFSTLLTSALDVGRISVRDIRSAGEDDFGMPWPEFRLSVEALIKDLPLIVDGDDAFPESDAFGELAASDVLEPWFDAFGALRQSGIFERYLVDIRQWDVVDKTKEERLGQRMDTALINLMTILARLPEAKYLQLLHPNCLPATSPEITEEDDDAEEADEEISSAADDDDAITFNDLLILLRSGKAEEYQDNHIPRPEYRDLQQIVERAQTLIPDECHNVSLYVSSYRDAWKGFIHANLRLVVAIAKKHCGRGLDIEDLIQEGNLGLIKAVEKFDYRRGFKFSTYASWWIRQKISRAIADQAQLIRLPVHFYEHFRRWRSSRDQLLHRQGITPTLRRLQEMTDLPERQLLQMAKYEEQTVLIGDFHEDAQDREAALSGDALLTRRDFTSAPVQSLELREHISSVLNTLLPRETQIIKMRFGIGMTQDFTLEEVGKQFDVTRERIRQIEAKALRKLRHHSRASKLGGFVEQWETALSEMQEEEE</sequence>
<dbReference type="NCBIfam" id="TIGR02937">
    <property type="entry name" value="sigma70-ECF"/>
    <property type="match status" value="1"/>
</dbReference>
<keyword evidence="1" id="KW-0731">Sigma factor</keyword>
<dbReference type="Pfam" id="PF12796">
    <property type="entry name" value="Ank_2"/>
    <property type="match status" value="1"/>
</dbReference>
<dbReference type="InterPro" id="IPR013325">
    <property type="entry name" value="RNA_pol_sigma_r2"/>
</dbReference>
<dbReference type="InterPro" id="IPR000943">
    <property type="entry name" value="RNA_pol_sigma70"/>
</dbReference>
<dbReference type="InterPro" id="IPR013324">
    <property type="entry name" value="RNA_pol_sigma_r3/r4-like"/>
</dbReference>
<dbReference type="SUPFAM" id="SSF48403">
    <property type="entry name" value="Ankyrin repeat"/>
    <property type="match status" value="1"/>
</dbReference>
<dbReference type="Pfam" id="PF04545">
    <property type="entry name" value="Sigma70_r4"/>
    <property type="match status" value="1"/>
</dbReference>
<accession>A0A0B1JU37</accession>
<dbReference type="Pfam" id="PF04542">
    <property type="entry name" value="Sigma70_r2"/>
    <property type="match status" value="1"/>
</dbReference>
<name>A0A0B1JU37_ECOLX</name>
<keyword evidence="1" id="KW-0238">DNA-binding</keyword>
<dbReference type="InterPro" id="IPR050239">
    <property type="entry name" value="Sigma-70_RNA_pol_init_factors"/>
</dbReference>
<dbReference type="NCBIfam" id="NF041931">
    <property type="entry name" value="MzaA"/>
    <property type="match status" value="1"/>
</dbReference>
<dbReference type="GO" id="GO:0003677">
    <property type="term" value="F:DNA binding"/>
    <property type="evidence" value="ECO:0007669"/>
    <property type="project" value="UniProtKB-KW"/>
</dbReference>
<dbReference type="Gene3D" id="1.25.40.20">
    <property type="entry name" value="Ankyrin repeat-containing domain"/>
    <property type="match status" value="1"/>
</dbReference>